<dbReference type="GO" id="GO:0016829">
    <property type="term" value="F:lyase activity"/>
    <property type="evidence" value="ECO:0007669"/>
    <property type="project" value="UniProtKB-KW"/>
</dbReference>
<organism evidence="8 9">
    <name type="scientific">Nesterenkonia sedimenti</name>
    <dbReference type="NCBI Taxonomy" id="1463632"/>
    <lineage>
        <taxon>Bacteria</taxon>
        <taxon>Bacillati</taxon>
        <taxon>Actinomycetota</taxon>
        <taxon>Actinomycetes</taxon>
        <taxon>Micrococcales</taxon>
        <taxon>Micrococcaceae</taxon>
        <taxon>Nesterenkonia</taxon>
    </lineage>
</organism>
<feature type="compositionally biased region" description="Acidic residues" evidence="7">
    <location>
        <begin position="73"/>
        <end position="96"/>
    </location>
</feature>
<dbReference type="Pfam" id="PF02618">
    <property type="entry name" value="YceG"/>
    <property type="match status" value="1"/>
</dbReference>
<evidence type="ECO:0000313" key="9">
    <source>
        <dbReference type="Proteomes" id="UP000523139"/>
    </source>
</evidence>
<keyword evidence="1" id="KW-1003">Cell membrane</keyword>
<feature type="region of interest" description="Disordered" evidence="7">
    <location>
        <begin position="33"/>
        <end position="101"/>
    </location>
</feature>
<evidence type="ECO:0000256" key="2">
    <source>
        <dbReference type="ARBA" id="ARBA00022692"/>
    </source>
</evidence>
<evidence type="ECO:0000256" key="7">
    <source>
        <dbReference type="SAM" id="MobiDB-lite"/>
    </source>
</evidence>
<sequence length="333" mass="35929">MISGQTIGIRSAAGITALLLTLTACGGFDEVMEETEQAEFERSEPEESEAGTPGPDAEGTEEEEPAEETPPSESEEEDAESTSEEEDEDGVDESEVVAEGPGELVTFEVEALDWNEDVFDALGEITGHSGADYRAAAGNPSDYGLPADAPDLQGYLTPGEYRFNEGAEPEDLLQAMVNRTYDRLAGIGVTDRDEQHEVVTMASLIEDEAMPEQYPTVAGVIENRAGDGLLQIDTTVRYGLGDLDRVLTNDDRADASNPYNTYQHPGLPPGPITTPSVEALEAAADPEAHGYYYWTKVNPDTNEAKFAADETTHLQNAQEFVEYCEQNPSSDGC</sequence>
<dbReference type="RefSeq" id="WP_168888588.1">
    <property type="nucleotide sequence ID" value="NZ_JABAHY010000022.1"/>
</dbReference>
<dbReference type="PANTHER" id="PTHR30518:SF2">
    <property type="entry name" value="ENDOLYTIC MUREIN TRANSGLYCOSYLASE"/>
    <property type="match status" value="1"/>
</dbReference>
<keyword evidence="5" id="KW-0456">Lyase</keyword>
<evidence type="ECO:0000256" key="5">
    <source>
        <dbReference type="ARBA" id="ARBA00023239"/>
    </source>
</evidence>
<comment type="caution">
    <text evidence="8">The sequence shown here is derived from an EMBL/GenBank/DDBJ whole genome shotgun (WGS) entry which is preliminary data.</text>
</comment>
<dbReference type="Proteomes" id="UP000523139">
    <property type="component" value="Unassembled WGS sequence"/>
</dbReference>
<keyword evidence="4" id="KW-0472">Membrane</keyword>
<evidence type="ECO:0000313" key="8">
    <source>
        <dbReference type="EMBL" id="NLS11103.1"/>
    </source>
</evidence>
<evidence type="ECO:0000256" key="3">
    <source>
        <dbReference type="ARBA" id="ARBA00022989"/>
    </source>
</evidence>
<protein>
    <submittedName>
        <fullName evidence="8">Endolytic transglycosylase MltG</fullName>
    </submittedName>
</protein>
<evidence type="ECO:0000256" key="1">
    <source>
        <dbReference type="ARBA" id="ARBA00022475"/>
    </source>
</evidence>
<evidence type="ECO:0000256" key="4">
    <source>
        <dbReference type="ARBA" id="ARBA00023136"/>
    </source>
</evidence>
<reference evidence="8 9" key="1">
    <citation type="submission" date="2020-04" db="EMBL/GenBank/DDBJ databases">
        <title>Nesterenkonia sp. nov., isolated from marine sediment.</title>
        <authorList>
            <person name="Zhang G."/>
        </authorList>
    </citation>
    <scope>NUCLEOTIDE SEQUENCE [LARGE SCALE GENOMIC DNA]</scope>
    <source>
        <strain evidence="8 9">MY13</strain>
    </source>
</reference>
<keyword evidence="6" id="KW-0961">Cell wall biogenesis/degradation</keyword>
<feature type="compositionally biased region" description="Acidic residues" evidence="7">
    <location>
        <begin position="58"/>
        <end position="67"/>
    </location>
</feature>
<dbReference type="AlphaFoldDB" id="A0A7X8TLW1"/>
<keyword evidence="3" id="KW-1133">Transmembrane helix</keyword>
<accession>A0A7X8TLW1</accession>
<proteinExistence type="predicted"/>
<dbReference type="GO" id="GO:0071555">
    <property type="term" value="P:cell wall organization"/>
    <property type="evidence" value="ECO:0007669"/>
    <property type="project" value="UniProtKB-KW"/>
</dbReference>
<gene>
    <name evidence="8" type="ORF">HGQ17_14075</name>
</gene>
<keyword evidence="2" id="KW-0812">Transmembrane</keyword>
<name>A0A7X8TLW1_9MICC</name>
<dbReference type="InterPro" id="IPR003770">
    <property type="entry name" value="MLTG-like"/>
</dbReference>
<dbReference type="EMBL" id="JABAHY010000022">
    <property type="protein sequence ID" value="NLS11103.1"/>
    <property type="molecule type" value="Genomic_DNA"/>
</dbReference>
<evidence type="ECO:0000256" key="6">
    <source>
        <dbReference type="ARBA" id="ARBA00023316"/>
    </source>
</evidence>
<dbReference type="PANTHER" id="PTHR30518">
    <property type="entry name" value="ENDOLYTIC MUREIN TRANSGLYCOSYLASE"/>
    <property type="match status" value="1"/>
</dbReference>
<keyword evidence="9" id="KW-1185">Reference proteome</keyword>